<dbReference type="RefSeq" id="WP_284304158.1">
    <property type="nucleotide sequence ID" value="NZ_BSUO01000001.1"/>
</dbReference>
<keyword evidence="2" id="KW-1133">Transmembrane helix</keyword>
<evidence type="ECO:0000256" key="1">
    <source>
        <dbReference type="SAM" id="MobiDB-lite"/>
    </source>
</evidence>
<sequence length="193" mass="21267">MPEAFRGWPIWALFAFFFFLAMARGQATYWLARYLTRAGLKNAEPTGWRGRMARWLDGSGVDHGAQVLRRWGLVAVPLCYLTVGLQSAIIAAAGVIRISALAFTLAQIPGALAWATIYSTIGWGLWQATFLAIAGSPWGLVMFLALTIAVVLLVRGHRRRSRRRSDDVGAEETPSTPDEHDDDRARTGRTPPA</sequence>
<evidence type="ECO:0000313" key="4">
    <source>
        <dbReference type="Proteomes" id="UP001157126"/>
    </source>
</evidence>
<comment type="caution">
    <text evidence="3">The sequence shown here is derived from an EMBL/GenBank/DDBJ whole genome shotgun (WGS) entry which is preliminary data.</text>
</comment>
<keyword evidence="4" id="KW-1185">Reference proteome</keyword>
<protein>
    <recommendedName>
        <fullName evidence="5">Membrane protein DedA, SNARE-associated domain</fullName>
    </recommendedName>
</protein>
<proteinExistence type="predicted"/>
<dbReference type="SUPFAM" id="SSF103473">
    <property type="entry name" value="MFS general substrate transporter"/>
    <property type="match status" value="1"/>
</dbReference>
<feature type="region of interest" description="Disordered" evidence="1">
    <location>
        <begin position="162"/>
        <end position="193"/>
    </location>
</feature>
<feature type="transmembrane region" description="Helical" evidence="2">
    <location>
        <begin position="132"/>
        <end position="154"/>
    </location>
</feature>
<accession>A0ABQ6ISW0</accession>
<gene>
    <name evidence="3" type="ORF">GCM10025883_25000</name>
</gene>
<evidence type="ECO:0008006" key="5">
    <source>
        <dbReference type="Google" id="ProtNLM"/>
    </source>
</evidence>
<dbReference type="InterPro" id="IPR036259">
    <property type="entry name" value="MFS_trans_sf"/>
</dbReference>
<keyword evidence="2" id="KW-0472">Membrane</keyword>
<keyword evidence="2" id="KW-0812">Transmembrane</keyword>
<name>A0ABQ6ISW0_9MICO</name>
<dbReference type="Proteomes" id="UP001157126">
    <property type="component" value="Unassembled WGS sequence"/>
</dbReference>
<evidence type="ECO:0000256" key="2">
    <source>
        <dbReference type="SAM" id="Phobius"/>
    </source>
</evidence>
<reference evidence="4" key="1">
    <citation type="journal article" date="2019" name="Int. J. Syst. Evol. Microbiol.">
        <title>The Global Catalogue of Microorganisms (GCM) 10K type strain sequencing project: providing services to taxonomists for standard genome sequencing and annotation.</title>
        <authorList>
            <consortium name="The Broad Institute Genomics Platform"/>
            <consortium name="The Broad Institute Genome Sequencing Center for Infectious Disease"/>
            <person name="Wu L."/>
            <person name="Ma J."/>
        </authorList>
    </citation>
    <scope>NUCLEOTIDE SEQUENCE [LARGE SCALE GENOMIC DNA]</scope>
    <source>
        <strain evidence="4">NBRC 113072</strain>
    </source>
</reference>
<dbReference type="EMBL" id="BSUO01000001">
    <property type="protein sequence ID" value="GMA40455.1"/>
    <property type="molecule type" value="Genomic_DNA"/>
</dbReference>
<organism evidence="3 4">
    <name type="scientific">Mobilicoccus caccae</name>
    <dbReference type="NCBI Taxonomy" id="1859295"/>
    <lineage>
        <taxon>Bacteria</taxon>
        <taxon>Bacillati</taxon>
        <taxon>Actinomycetota</taxon>
        <taxon>Actinomycetes</taxon>
        <taxon>Micrococcales</taxon>
        <taxon>Dermatophilaceae</taxon>
        <taxon>Mobilicoccus</taxon>
    </lineage>
</organism>
<evidence type="ECO:0000313" key="3">
    <source>
        <dbReference type="EMBL" id="GMA40455.1"/>
    </source>
</evidence>